<sequence>MTNSVQNRFTEILLVIRWSPTVHFKFFAAQHCQILAVTTEEEDALKPFGLKRQAQKAHTGCYSTQNTRCGSKDTVTLVNSDFKGTFPDNQLFF</sequence>
<evidence type="ECO:0000313" key="1">
    <source>
        <dbReference type="EMBL" id="KAF0045831.1"/>
    </source>
</evidence>
<reference evidence="1 2" key="1">
    <citation type="submission" date="2019-06" db="EMBL/GenBank/DDBJ databases">
        <title>Draft genomes of female and male turbot (Scophthalmus maximus).</title>
        <authorList>
            <person name="Xu H."/>
            <person name="Xu X.-W."/>
            <person name="Shao C."/>
            <person name="Chen S."/>
        </authorList>
    </citation>
    <scope>NUCLEOTIDE SEQUENCE [LARGE SCALE GENOMIC DNA]</scope>
    <source>
        <strain evidence="1">Ysfricsl-2016a</strain>
        <tissue evidence="1">Blood</tissue>
    </source>
</reference>
<accession>A0A6A4TSZ3</accession>
<organism evidence="1 2">
    <name type="scientific">Scophthalmus maximus</name>
    <name type="common">Turbot</name>
    <name type="synonym">Psetta maxima</name>
    <dbReference type="NCBI Taxonomy" id="52904"/>
    <lineage>
        <taxon>Eukaryota</taxon>
        <taxon>Metazoa</taxon>
        <taxon>Chordata</taxon>
        <taxon>Craniata</taxon>
        <taxon>Vertebrata</taxon>
        <taxon>Euteleostomi</taxon>
        <taxon>Actinopterygii</taxon>
        <taxon>Neopterygii</taxon>
        <taxon>Teleostei</taxon>
        <taxon>Neoteleostei</taxon>
        <taxon>Acanthomorphata</taxon>
        <taxon>Carangaria</taxon>
        <taxon>Pleuronectiformes</taxon>
        <taxon>Pleuronectoidei</taxon>
        <taxon>Scophthalmidae</taxon>
        <taxon>Scophthalmus</taxon>
    </lineage>
</organism>
<dbReference type="EMBL" id="VEVO01000002">
    <property type="protein sequence ID" value="KAF0045831.1"/>
    <property type="molecule type" value="Genomic_DNA"/>
</dbReference>
<name>A0A6A4TSZ3_SCOMX</name>
<dbReference type="Proteomes" id="UP000438429">
    <property type="component" value="Unassembled WGS sequence"/>
</dbReference>
<gene>
    <name evidence="1" type="ORF">F2P81_002360</name>
</gene>
<proteinExistence type="predicted"/>
<protein>
    <submittedName>
        <fullName evidence="1">Uncharacterized protein</fullName>
    </submittedName>
</protein>
<dbReference type="AlphaFoldDB" id="A0A6A4TSZ3"/>
<comment type="caution">
    <text evidence="1">The sequence shown here is derived from an EMBL/GenBank/DDBJ whole genome shotgun (WGS) entry which is preliminary data.</text>
</comment>
<evidence type="ECO:0000313" key="2">
    <source>
        <dbReference type="Proteomes" id="UP000438429"/>
    </source>
</evidence>